<dbReference type="SMART" id="SM00878">
    <property type="entry name" value="Biotin_carb_C"/>
    <property type="match status" value="1"/>
</dbReference>
<evidence type="ECO:0000259" key="6">
    <source>
        <dbReference type="PROSITE" id="PS50979"/>
    </source>
</evidence>
<feature type="domain" description="ATP-grasp" evidence="5">
    <location>
        <begin position="140"/>
        <end position="334"/>
    </location>
</feature>
<dbReference type="InterPro" id="IPR011764">
    <property type="entry name" value="Biotin_carboxylation_dom"/>
</dbReference>
<dbReference type="InterPro" id="IPR011761">
    <property type="entry name" value="ATP-grasp"/>
</dbReference>
<dbReference type="InterPro" id="IPR016185">
    <property type="entry name" value="PreATP-grasp_dom_sf"/>
</dbReference>
<dbReference type="PANTHER" id="PTHR48095:SF2">
    <property type="entry name" value="BIOTIN CARBOXYLASE, CHLOROPLASTIC"/>
    <property type="match status" value="1"/>
</dbReference>
<evidence type="ECO:0000256" key="4">
    <source>
        <dbReference type="PROSITE-ProRule" id="PRU00409"/>
    </source>
</evidence>
<dbReference type="SUPFAM" id="SSF51246">
    <property type="entry name" value="Rudiment single hybrid motif"/>
    <property type="match status" value="1"/>
</dbReference>
<dbReference type="PROSITE" id="PS50975">
    <property type="entry name" value="ATP_GRASP"/>
    <property type="match status" value="1"/>
</dbReference>
<dbReference type="Pfam" id="PF00289">
    <property type="entry name" value="Biotin_carb_N"/>
    <property type="match status" value="1"/>
</dbReference>
<keyword evidence="1" id="KW-0436">Ligase</keyword>
<reference evidence="7" key="2">
    <citation type="journal article" date="2015" name="ISME J.">
        <title>A new class of marine Euryarchaeota group II from the Mediterranean deep chlorophyll maximum.</title>
        <authorList>
            <person name="Martin-Cuadrado A.B."/>
            <person name="Garcia-Heredia I."/>
            <person name="Molto A.G."/>
            <person name="Lopez-Ubeda R."/>
            <person name="Kimes N."/>
            <person name="Lopez-Garcia P."/>
            <person name="Moreira D."/>
            <person name="Rodriguez-Valera F."/>
        </authorList>
    </citation>
    <scope>NUCLEOTIDE SEQUENCE</scope>
</reference>
<evidence type="ECO:0000256" key="1">
    <source>
        <dbReference type="ARBA" id="ARBA00022598"/>
    </source>
</evidence>
<dbReference type="SUPFAM" id="SSF56059">
    <property type="entry name" value="Glutathione synthetase ATP-binding domain-like"/>
    <property type="match status" value="1"/>
</dbReference>
<sequence length="465" mass="51772">MIYVFSTVCLLECLDTQGVMGFKRVLIANRGEIALRILRTLRDMGIEVAIIHGREDRLSLPVRLSDIAYPIYSSNPLDSYLDIEAVVKAAKELECDAVHPGYGFLAENADFVKRLEQEGITFIGPSADVITLLGDKIEARAAMEAAGLPTAKGSSEPISDEKVASKLAEEIGYPVIIKAAAGGGGIGMQIVEKGEEFASALKLCQSRAKSAFGDERVFVEKYIQGAQHVEFQVLGDGKKAIHFGERFCSIQRRHQKLVEEGPWLSDEKRAEIGNLVCKGAETVGYKGLATFEFLRDSSGDFYFLEVNPRVQVEHTVTELITGHNLVELGIRVAQGEELLLKQEDIEWRGHAIQCRLNAEDPKEFIPSPGRLWECHFPSGYGIRCDTHAHAGYEMPGCFDSLLAKLLTWGKDREDAIKRMRTALDETTITGVQHLIPLHRRIMDEEDFLNRDVTIQYIDNHQELLG</sequence>
<reference evidence="7" key="1">
    <citation type="submission" date="2014-11" db="EMBL/GenBank/DDBJ databases">
        <authorList>
            <person name="Zhu J."/>
            <person name="Qi W."/>
            <person name="Song R."/>
        </authorList>
    </citation>
    <scope>NUCLEOTIDE SEQUENCE</scope>
</reference>
<dbReference type="Pfam" id="PF02785">
    <property type="entry name" value="Biotin_carb_C"/>
    <property type="match status" value="1"/>
</dbReference>
<dbReference type="PANTHER" id="PTHR48095">
    <property type="entry name" value="PYRUVATE CARBOXYLASE SUBUNIT A"/>
    <property type="match status" value="1"/>
</dbReference>
<dbReference type="InterPro" id="IPR005482">
    <property type="entry name" value="Biotin_COase_C"/>
</dbReference>
<dbReference type="PROSITE" id="PS00866">
    <property type="entry name" value="CPSASE_1"/>
    <property type="match status" value="1"/>
</dbReference>
<dbReference type="GO" id="GO:0046872">
    <property type="term" value="F:metal ion binding"/>
    <property type="evidence" value="ECO:0007669"/>
    <property type="project" value="InterPro"/>
</dbReference>
<dbReference type="InterPro" id="IPR005479">
    <property type="entry name" value="CPAse_ATP-bd"/>
</dbReference>
<proteinExistence type="predicted"/>
<dbReference type="Gene3D" id="3.30.470.20">
    <property type="entry name" value="ATP-grasp fold, B domain"/>
    <property type="match status" value="1"/>
</dbReference>
<dbReference type="FunFam" id="3.30.1490.20:FF:000003">
    <property type="entry name" value="acetyl-CoA carboxylase isoform X1"/>
    <property type="match status" value="1"/>
</dbReference>
<dbReference type="InterPro" id="IPR051602">
    <property type="entry name" value="ACC_Biotin_Carboxylase"/>
</dbReference>
<dbReference type="GO" id="GO:0016874">
    <property type="term" value="F:ligase activity"/>
    <property type="evidence" value="ECO:0007669"/>
    <property type="project" value="UniProtKB-KW"/>
</dbReference>
<keyword evidence="3 4" id="KW-0067">ATP-binding</keyword>
<dbReference type="PROSITE" id="PS00867">
    <property type="entry name" value="CPSASE_2"/>
    <property type="match status" value="1"/>
</dbReference>
<name>A0A1B1TF69_9ARCH</name>
<organism evidence="7">
    <name type="scientific">uncultured Poseidoniia archaeon</name>
    <dbReference type="NCBI Taxonomy" id="1697135"/>
    <lineage>
        <taxon>Archaea</taxon>
        <taxon>Methanobacteriati</taxon>
        <taxon>Thermoplasmatota</taxon>
        <taxon>Candidatus Poseidoniia</taxon>
        <taxon>environmental samples</taxon>
    </lineage>
</organism>
<evidence type="ECO:0000313" key="7">
    <source>
        <dbReference type="EMBL" id="ANV80940.1"/>
    </source>
</evidence>
<dbReference type="EMBL" id="KP211912">
    <property type="protein sequence ID" value="ANV80940.1"/>
    <property type="molecule type" value="Genomic_DNA"/>
</dbReference>
<evidence type="ECO:0000259" key="5">
    <source>
        <dbReference type="PROSITE" id="PS50975"/>
    </source>
</evidence>
<evidence type="ECO:0000256" key="3">
    <source>
        <dbReference type="ARBA" id="ARBA00022840"/>
    </source>
</evidence>
<dbReference type="SUPFAM" id="SSF52440">
    <property type="entry name" value="PreATP-grasp domain"/>
    <property type="match status" value="1"/>
</dbReference>
<dbReference type="PROSITE" id="PS50979">
    <property type="entry name" value="BC"/>
    <property type="match status" value="1"/>
</dbReference>
<evidence type="ECO:0000256" key="2">
    <source>
        <dbReference type="ARBA" id="ARBA00022741"/>
    </source>
</evidence>
<dbReference type="InterPro" id="IPR005481">
    <property type="entry name" value="BC-like_N"/>
</dbReference>
<dbReference type="AlphaFoldDB" id="A0A1B1TF69"/>
<accession>A0A1B1TF69</accession>
<feature type="domain" description="Biotin carboxylation" evidence="6">
    <location>
        <begin position="21"/>
        <end position="462"/>
    </location>
</feature>
<protein>
    <submittedName>
        <fullName evidence="7">Biotin carboxylase</fullName>
    </submittedName>
</protein>
<dbReference type="Pfam" id="PF02786">
    <property type="entry name" value="CPSase_L_D2"/>
    <property type="match status" value="1"/>
</dbReference>
<dbReference type="GO" id="GO:0005524">
    <property type="term" value="F:ATP binding"/>
    <property type="evidence" value="ECO:0007669"/>
    <property type="project" value="UniProtKB-UniRule"/>
</dbReference>
<dbReference type="InterPro" id="IPR011054">
    <property type="entry name" value="Rudment_hybrid_motif"/>
</dbReference>
<keyword evidence="2 4" id="KW-0547">Nucleotide-binding</keyword>